<feature type="compositionally biased region" description="Acidic residues" evidence="1">
    <location>
        <begin position="462"/>
        <end position="476"/>
    </location>
</feature>
<reference evidence="2" key="1">
    <citation type="submission" date="2022-07" db="EMBL/GenBank/DDBJ databases">
        <title>Fungi with potential for degradation of polypropylene.</title>
        <authorList>
            <person name="Gostincar C."/>
        </authorList>
    </citation>
    <scope>NUCLEOTIDE SEQUENCE</scope>
    <source>
        <strain evidence="2">EXF-13287</strain>
    </source>
</reference>
<feature type="region of interest" description="Disordered" evidence="1">
    <location>
        <begin position="498"/>
        <end position="545"/>
    </location>
</feature>
<feature type="region of interest" description="Disordered" evidence="1">
    <location>
        <begin position="1059"/>
        <end position="1102"/>
    </location>
</feature>
<feature type="compositionally biased region" description="Acidic residues" evidence="1">
    <location>
        <begin position="1079"/>
        <end position="1090"/>
    </location>
</feature>
<feature type="compositionally biased region" description="Basic and acidic residues" evidence="1">
    <location>
        <begin position="681"/>
        <end position="690"/>
    </location>
</feature>
<dbReference type="Proteomes" id="UP001174691">
    <property type="component" value="Unassembled WGS sequence"/>
</dbReference>
<feature type="region of interest" description="Disordered" evidence="1">
    <location>
        <begin position="222"/>
        <end position="265"/>
    </location>
</feature>
<organism evidence="2 3">
    <name type="scientific">Coniochaeta hoffmannii</name>
    <dbReference type="NCBI Taxonomy" id="91930"/>
    <lineage>
        <taxon>Eukaryota</taxon>
        <taxon>Fungi</taxon>
        <taxon>Dikarya</taxon>
        <taxon>Ascomycota</taxon>
        <taxon>Pezizomycotina</taxon>
        <taxon>Sordariomycetes</taxon>
        <taxon>Sordariomycetidae</taxon>
        <taxon>Coniochaetales</taxon>
        <taxon>Coniochaetaceae</taxon>
        <taxon>Coniochaeta</taxon>
    </lineage>
</organism>
<comment type="caution">
    <text evidence="2">The sequence shown here is derived from an EMBL/GenBank/DDBJ whole genome shotgun (WGS) entry which is preliminary data.</text>
</comment>
<protein>
    <submittedName>
        <fullName evidence="2">Uncharacterized protein</fullName>
    </submittedName>
</protein>
<name>A0AA38RFJ7_9PEZI</name>
<feature type="region of interest" description="Disordered" evidence="1">
    <location>
        <begin position="920"/>
        <end position="949"/>
    </location>
</feature>
<feature type="region of interest" description="Disordered" evidence="1">
    <location>
        <begin position="648"/>
        <end position="777"/>
    </location>
</feature>
<keyword evidence="3" id="KW-1185">Reference proteome</keyword>
<evidence type="ECO:0000313" key="2">
    <source>
        <dbReference type="EMBL" id="KAJ9144797.1"/>
    </source>
</evidence>
<accession>A0AA38RFJ7</accession>
<feature type="region of interest" description="Disordered" evidence="1">
    <location>
        <begin position="444"/>
        <end position="485"/>
    </location>
</feature>
<gene>
    <name evidence="2" type="ORF">NKR19_g6339</name>
</gene>
<proteinExistence type="predicted"/>
<feature type="region of interest" description="Disordered" evidence="1">
    <location>
        <begin position="793"/>
        <end position="819"/>
    </location>
</feature>
<evidence type="ECO:0000256" key="1">
    <source>
        <dbReference type="SAM" id="MobiDB-lite"/>
    </source>
</evidence>
<dbReference type="EMBL" id="JANBVN010000096">
    <property type="protein sequence ID" value="KAJ9144797.1"/>
    <property type="molecule type" value="Genomic_DNA"/>
</dbReference>
<sequence length="1102" mass="118538">MASQASQHFAPSWPVEGLWGLEKGKLENYHVHHPSPEPVLNNIPLHQGATAGGRPCVIPDEPHDEIIVESFNQVTDQQVKDGRAYACHNCLRDGTAFRAAYNDYDRHIWGFDEPNRSHHGPPTPVFGCSCGQKLVQSTMCKSHRLEQAAIWVESTEKVRNWMNQIWGAKVCPFCMSYPKGESPVDVHDFQGYKGGAGISKVVYLCLSCQDIVIVPQEMVMKSMTSSSPAPHKRSTASKTRNMGNDGGCSTAEGSATSGDGSPARSDELAYQFDAGLWNDAAAAQGQTPAPNPFDSLGADLSPPPNWREAGYASWPQGVVGGGVTLFNDAFGDMVQAAWSGAGYTSPGQESRASPPQVRLPSPTPAPSSQHSSPAGSVAFDEFVRLSPSPSAAADFPQASAGPGVDVAAAADYGAPVTDDSVAPAGYDYDSILREIDDYVQQHAREADNSGGVDAGAGTPDYNGDEDDFYLPGDDNDNVSNGASPYAGSAVDEEVAADHGDNADFGGFLSPPVLPPSETPSPANTTPAQSPVRPHQDPSSAAVSPVFSLPSHVPSPVQAPQPFYQYQVDDGDQFVNDDHFDNGTRFDYALGRIPAAAPAVCELGPAQAQARVERIRANRIAAGRDLPPAEEQMLLSMLMGTPIDPSTFNDVYPAVAQPNPMPAPAKRRRRRRVADDDDGEEPDHPNKRARTEPPPAPEQPASAPSRRMRRHEDEDDDTEEVNRGRNKRARMQAPPAVERPAAPPRARGRPRGSRNVNQWAVGNGRGAGRGGNQQQTAQPIPAAQRLAVGPNQQVPAAAYHGPGQAPGYLPPKQSQGNGRYYQPQPHQPPVYMPNPNLPGPVMPNQNPAQSSPYIPRPSRFADNAFMEPRPPQIMAPAYAPSVGTFGEFMAQWMAPQQPQVQQQVQQPQQMQYVRQPQAQYGINPRQYGGPAQQYGQQQQPQRQYVQGQGQQQRYFSHPGQTMQPQTPGYPPMPGQFVNQQHQVQAQAPNYHPQAQFGNYTPVLGQGQYQHMQPQSQIPISGKNNPGGMVPVAEYEGSVADDGSDDSRYFRGNPADLFGFDGHVSPGHVSPGHVGDGAEGAAEEVPEVDVDEVTSGLSLSDDGE</sequence>
<evidence type="ECO:0000313" key="3">
    <source>
        <dbReference type="Proteomes" id="UP001174691"/>
    </source>
</evidence>
<dbReference type="AlphaFoldDB" id="A0AA38RFJ7"/>
<feature type="region of interest" description="Disordered" evidence="1">
    <location>
        <begin position="341"/>
        <end position="374"/>
    </location>
</feature>